<accession>A0A2K1E4F1</accession>
<organism evidence="4 5">
    <name type="scientific">Hanstruepera neustonica</name>
    <dbReference type="NCBI Taxonomy" id="1445657"/>
    <lineage>
        <taxon>Bacteria</taxon>
        <taxon>Pseudomonadati</taxon>
        <taxon>Bacteroidota</taxon>
        <taxon>Flavobacteriia</taxon>
        <taxon>Flavobacteriales</taxon>
        <taxon>Flavobacteriaceae</taxon>
        <taxon>Hanstruepera</taxon>
    </lineage>
</organism>
<reference evidence="4 5" key="1">
    <citation type="submission" date="2018-01" db="EMBL/GenBank/DDBJ databases">
        <title>The draft genome of Hanstruepera neustonica JCM19743.</title>
        <authorList>
            <person name="He R.-H."/>
            <person name="Du Z.-J."/>
        </authorList>
    </citation>
    <scope>NUCLEOTIDE SEQUENCE [LARGE SCALE GENOMIC DNA]</scope>
    <source>
        <strain evidence="4 5">JCM19743</strain>
    </source>
</reference>
<sequence length="307" mass="33459">MNNLYVLAFCLFAVGVFAQTTIQYPQRVANYDAIFFDSGGHFDNGADELGMWANGGGAKQSVAWKTFTENGLTGGTPSIMAIGDSFTITVAATQAFGQIGIALLSSPTSTLSWDDRQNNYAVQVNLNGNGGAFDPWEVVSNGGTVNTSSINGSADYNDFKFEFTLNTETTMIVSINDGTEEFNITLNNTNITGYAIYFADDWNGFSNADIFWKPSTQYTYAMTLGLEDNLNFKTTRLFPNPTTNHFSVNSNVKSVEIFDTTGKLVKAFQGSYIAGHTFETSGLKQGIYFIKATNNSGSHFTTKLMKI</sequence>
<name>A0A2K1E4F1_9FLAO</name>
<evidence type="ECO:0000313" key="5">
    <source>
        <dbReference type="Proteomes" id="UP000236641"/>
    </source>
</evidence>
<dbReference type="RefSeq" id="WP_103050990.1">
    <property type="nucleotide sequence ID" value="NZ_POWF01000001.1"/>
</dbReference>
<comment type="caution">
    <text evidence="4">The sequence shown here is derived from an EMBL/GenBank/DDBJ whole genome shotgun (WGS) entry which is preliminary data.</text>
</comment>
<dbReference type="Pfam" id="PF18962">
    <property type="entry name" value="Por_Secre_tail"/>
    <property type="match status" value="1"/>
</dbReference>
<evidence type="ECO:0000259" key="3">
    <source>
        <dbReference type="Pfam" id="PF18962"/>
    </source>
</evidence>
<feature type="signal peptide" evidence="2">
    <location>
        <begin position="1"/>
        <end position="18"/>
    </location>
</feature>
<dbReference type="OrthoDB" id="8478811at2"/>
<feature type="domain" description="Secretion system C-terminal sorting" evidence="3">
    <location>
        <begin position="237"/>
        <end position="304"/>
    </location>
</feature>
<protein>
    <recommendedName>
        <fullName evidence="3">Secretion system C-terminal sorting domain-containing protein</fullName>
    </recommendedName>
</protein>
<proteinExistence type="predicted"/>
<dbReference type="InterPro" id="IPR026444">
    <property type="entry name" value="Secre_tail"/>
</dbReference>
<evidence type="ECO:0000313" key="4">
    <source>
        <dbReference type="EMBL" id="PNQ75140.1"/>
    </source>
</evidence>
<evidence type="ECO:0000256" key="2">
    <source>
        <dbReference type="SAM" id="SignalP"/>
    </source>
</evidence>
<dbReference type="NCBIfam" id="TIGR04183">
    <property type="entry name" value="Por_Secre_tail"/>
    <property type="match status" value="1"/>
</dbReference>
<dbReference type="AlphaFoldDB" id="A0A2K1E4F1"/>
<evidence type="ECO:0000256" key="1">
    <source>
        <dbReference type="ARBA" id="ARBA00022729"/>
    </source>
</evidence>
<feature type="chain" id="PRO_5014403409" description="Secretion system C-terminal sorting domain-containing protein" evidence="2">
    <location>
        <begin position="19"/>
        <end position="307"/>
    </location>
</feature>
<keyword evidence="5" id="KW-1185">Reference proteome</keyword>
<dbReference type="EMBL" id="POWF01000001">
    <property type="protein sequence ID" value="PNQ75140.1"/>
    <property type="molecule type" value="Genomic_DNA"/>
</dbReference>
<dbReference type="Proteomes" id="UP000236641">
    <property type="component" value="Unassembled WGS sequence"/>
</dbReference>
<gene>
    <name evidence="4" type="ORF">C1T31_03115</name>
</gene>
<keyword evidence="1 2" id="KW-0732">Signal</keyword>